<feature type="compositionally biased region" description="Basic and acidic residues" evidence="1">
    <location>
        <begin position="47"/>
        <end position="63"/>
    </location>
</feature>
<dbReference type="KEGG" id="aav:Aave_3958"/>
<evidence type="ECO:0000313" key="3">
    <source>
        <dbReference type="EMBL" id="ABM34501.1"/>
    </source>
</evidence>
<dbReference type="AlphaFoldDB" id="A1TU63"/>
<feature type="compositionally biased region" description="Basic and acidic residues" evidence="1">
    <location>
        <begin position="81"/>
        <end position="99"/>
    </location>
</feature>
<dbReference type="Proteomes" id="UP000002596">
    <property type="component" value="Chromosome"/>
</dbReference>
<dbReference type="STRING" id="397945.Aave_3958"/>
<dbReference type="EMBL" id="CP000512">
    <property type="protein sequence ID" value="ABM34501.1"/>
    <property type="molecule type" value="Genomic_DNA"/>
</dbReference>
<dbReference type="HOGENOM" id="CLU_160984_0_0_4"/>
<reference evidence="3 4" key="1">
    <citation type="submission" date="2006-12" db="EMBL/GenBank/DDBJ databases">
        <title>Complete sequence of Acidovorax avenae subsp. citrulli AAC00-1.</title>
        <authorList>
            <consortium name="US DOE Joint Genome Institute"/>
            <person name="Copeland A."/>
            <person name="Lucas S."/>
            <person name="Lapidus A."/>
            <person name="Barry K."/>
            <person name="Detter J.C."/>
            <person name="Glavina del Rio T."/>
            <person name="Dalin E."/>
            <person name="Tice H."/>
            <person name="Pitluck S."/>
            <person name="Kiss H."/>
            <person name="Brettin T."/>
            <person name="Bruce D."/>
            <person name="Han C."/>
            <person name="Tapia R."/>
            <person name="Gilna P."/>
            <person name="Schmutz J."/>
            <person name="Larimer F."/>
            <person name="Land M."/>
            <person name="Hauser L."/>
            <person name="Kyrpides N."/>
            <person name="Kim E."/>
            <person name="Stahl D."/>
            <person name="Richardson P."/>
        </authorList>
    </citation>
    <scope>NUCLEOTIDE SEQUENCE [LARGE SCALE GENOMIC DNA]</scope>
    <source>
        <strain evidence="3 4">AAC00-1</strain>
    </source>
</reference>
<feature type="chain" id="PRO_5005658909" evidence="2">
    <location>
        <begin position="36"/>
        <end position="99"/>
    </location>
</feature>
<dbReference type="eggNOG" id="ENOG5032ZQM">
    <property type="taxonomic scope" value="Bacteria"/>
</dbReference>
<keyword evidence="2" id="KW-0732">Signal</keyword>
<evidence type="ECO:0000256" key="2">
    <source>
        <dbReference type="SAM" id="SignalP"/>
    </source>
</evidence>
<evidence type="ECO:0000313" key="4">
    <source>
        <dbReference type="Proteomes" id="UP000002596"/>
    </source>
</evidence>
<feature type="region of interest" description="Disordered" evidence="1">
    <location>
        <begin position="40"/>
        <end position="99"/>
    </location>
</feature>
<proteinExistence type="predicted"/>
<protein>
    <submittedName>
        <fullName evidence="3">Uncharacterized protein</fullName>
    </submittedName>
</protein>
<name>A1TU63_PARC0</name>
<organism evidence="3 4">
    <name type="scientific">Paracidovorax citrulli (strain AAC00-1)</name>
    <name type="common">Acidovorax citrulli</name>
    <dbReference type="NCBI Taxonomy" id="397945"/>
    <lineage>
        <taxon>Bacteria</taxon>
        <taxon>Pseudomonadati</taxon>
        <taxon>Pseudomonadota</taxon>
        <taxon>Betaproteobacteria</taxon>
        <taxon>Burkholderiales</taxon>
        <taxon>Comamonadaceae</taxon>
        <taxon>Paracidovorax</taxon>
    </lineage>
</organism>
<accession>A1TU63</accession>
<evidence type="ECO:0000256" key="1">
    <source>
        <dbReference type="SAM" id="MobiDB-lite"/>
    </source>
</evidence>
<sequence length="99" mass="10399">MRAKTPTGDRTMTMHKTFAALAAAAALLGGHAAHAQVGKAASEAADATEHKIDQKRAENDAKHSGPVGKAVNNAKAGYHKNRAEHSKEKAKESLKKSTD</sequence>
<feature type="signal peptide" evidence="2">
    <location>
        <begin position="1"/>
        <end position="35"/>
    </location>
</feature>
<gene>
    <name evidence="3" type="ordered locus">Aave_3958</name>
</gene>